<evidence type="ECO:0000313" key="2">
    <source>
        <dbReference type="EMBL" id="KAK6361410.1"/>
    </source>
</evidence>
<feature type="compositionally biased region" description="Basic and acidic residues" evidence="1">
    <location>
        <begin position="98"/>
        <end position="113"/>
    </location>
</feature>
<keyword evidence="3" id="KW-1185">Reference proteome</keyword>
<dbReference type="EMBL" id="JAVHNS010000002">
    <property type="protein sequence ID" value="KAK6361410.1"/>
    <property type="molecule type" value="Genomic_DNA"/>
</dbReference>
<reference evidence="2 3" key="1">
    <citation type="submission" date="2019-10" db="EMBL/GenBank/DDBJ databases">
        <authorList>
            <person name="Palmer J.M."/>
        </authorList>
    </citation>
    <scope>NUCLEOTIDE SEQUENCE [LARGE SCALE GENOMIC DNA]</scope>
    <source>
        <strain evidence="2 3">TWF730</strain>
    </source>
</reference>
<evidence type="ECO:0000256" key="1">
    <source>
        <dbReference type="SAM" id="MobiDB-lite"/>
    </source>
</evidence>
<organism evidence="2 3">
    <name type="scientific">Orbilia blumenaviensis</name>
    <dbReference type="NCBI Taxonomy" id="1796055"/>
    <lineage>
        <taxon>Eukaryota</taxon>
        <taxon>Fungi</taxon>
        <taxon>Dikarya</taxon>
        <taxon>Ascomycota</taxon>
        <taxon>Pezizomycotina</taxon>
        <taxon>Orbiliomycetes</taxon>
        <taxon>Orbiliales</taxon>
        <taxon>Orbiliaceae</taxon>
        <taxon>Orbilia</taxon>
    </lineage>
</organism>
<name>A0AAV9VHE5_9PEZI</name>
<feature type="region of interest" description="Disordered" evidence="1">
    <location>
        <begin position="98"/>
        <end position="120"/>
    </location>
</feature>
<dbReference type="AlphaFoldDB" id="A0AAV9VHE5"/>
<accession>A0AAV9VHE5</accession>
<comment type="caution">
    <text evidence="2">The sequence shown here is derived from an EMBL/GenBank/DDBJ whole genome shotgun (WGS) entry which is preliminary data.</text>
</comment>
<gene>
    <name evidence="2" type="ORF">TWF730_005141</name>
</gene>
<protein>
    <submittedName>
        <fullName evidence="2">Uncharacterized protein</fullName>
    </submittedName>
</protein>
<evidence type="ECO:0000313" key="3">
    <source>
        <dbReference type="Proteomes" id="UP001373714"/>
    </source>
</evidence>
<proteinExistence type="predicted"/>
<dbReference type="Proteomes" id="UP001373714">
    <property type="component" value="Unassembled WGS sequence"/>
</dbReference>
<sequence>MQLLEVDRVDHGHGCRFSRWRAHVEEEEDRSDGVVACPPGDSLTGLAMQWDALNLHPDGDAKGLKGNPHGHSYRYCCIQIGWGRPEQGPLASLQVISDERSSRGGDLSMREGGEQCNAMG</sequence>